<protein>
    <submittedName>
        <fullName evidence="2">Uncharacterized protein</fullName>
    </submittedName>
</protein>
<comment type="caution">
    <text evidence="2">The sequence shown here is derived from an EMBL/GenBank/DDBJ whole genome shotgun (WGS) entry which is preliminary data.</text>
</comment>
<dbReference type="EMBL" id="LHYO01000002">
    <property type="protein sequence ID" value="KXB09627.1"/>
    <property type="molecule type" value="Genomic_DNA"/>
</dbReference>
<gene>
    <name evidence="2" type="ORF">AKJ35_00530</name>
</gene>
<dbReference type="Proteomes" id="UP000070399">
    <property type="component" value="Unassembled WGS sequence"/>
</dbReference>
<dbReference type="AlphaFoldDB" id="A0A133VT69"/>
<evidence type="ECO:0000313" key="3">
    <source>
        <dbReference type="Proteomes" id="UP000070399"/>
    </source>
</evidence>
<evidence type="ECO:0000256" key="1">
    <source>
        <dbReference type="SAM" id="Phobius"/>
    </source>
</evidence>
<feature type="transmembrane region" description="Helical" evidence="1">
    <location>
        <begin position="30"/>
        <end position="50"/>
    </location>
</feature>
<keyword evidence="3" id="KW-1185">Reference proteome</keyword>
<keyword evidence="1" id="KW-1133">Transmembrane helix</keyword>
<feature type="transmembrane region" description="Helical" evidence="1">
    <location>
        <begin position="6"/>
        <end position="23"/>
    </location>
</feature>
<proteinExistence type="predicted"/>
<sequence>MNIEVLLPLVAPFLIGLLVGALVKKAMSLIVVGVALVIVLIATGALSLSYSDIYDKAMETLPQLWSKAQGLKGVLPYSSVSFLIGLAIGLWRG</sequence>
<accession>A0A133VT69</accession>
<keyword evidence="1" id="KW-0812">Transmembrane</keyword>
<keyword evidence="1" id="KW-0472">Membrane</keyword>
<reference evidence="2 3" key="1">
    <citation type="journal article" date="2016" name="Sci. Rep.">
        <title>Metabolic traits of an uncultured archaeal lineage -MSBL1- from brine pools of the Red Sea.</title>
        <authorList>
            <person name="Mwirichia R."/>
            <person name="Alam I."/>
            <person name="Rashid M."/>
            <person name="Vinu M."/>
            <person name="Ba-Alawi W."/>
            <person name="Anthony Kamau A."/>
            <person name="Kamanda Ngugi D."/>
            <person name="Goker M."/>
            <person name="Klenk H.P."/>
            <person name="Bajic V."/>
            <person name="Stingl U."/>
        </authorList>
    </citation>
    <scope>NUCLEOTIDE SEQUENCE [LARGE SCALE GENOMIC DNA]</scope>
    <source>
        <strain evidence="2">SCGC-AAA833F18</strain>
    </source>
</reference>
<feature type="transmembrane region" description="Helical" evidence="1">
    <location>
        <begin position="70"/>
        <end position="91"/>
    </location>
</feature>
<evidence type="ECO:0000313" key="2">
    <source>
        <dbReference type="EMBL" id="KXB09627.1"/>
    </source>
</evidence>
<organism evidence="2 3">
    <name type="scientific">candidate division MSBL1 archaeon SCGC-AAA833F18</name>
    <dbReference type="NCBI Taxonomy" id="1698257"/>
    <lineage>
        <taxon>Archaea</taxon>
        <taxon>Methanobacteriati</taxon>
        <taxon>Methanobacteriota</taxon>
        <taxon>candidate division MSBL1</taxon>
    </lineage>
</organism>
<name>A0A133VT69_9EURY</name>